<protein>
    <submittedName>
        <fullName evidence="2">Prepilin-type N-terminal cleavage/methylation domain-containing protein</fullName>
    </submittedName>
</protein>
<dbReference type="Proteomes" id="UP000478090">
    <property type="component" value="Unassembled WGS sequence"/>
</dbReference>
<dbReference type="InterPro" id="IPR012902">
    <property type="entry name" value="N_methyl_site"/>
</dbReference>
<evidence type="ECO:0000313" key="3">
    <source>
        <dbReference type="Proteomes" id="UP000478090"/>
    </source>
</evidence>
<keyword evidence="3" id="KW-1185">Reference proteome</keyword>
<dbReference type="NCBIfam" id="TIGR02532">
    <property type="entry name" value="IV_pilin_GFxxxE"/>
    <property type="match status" value="1"/>
</dbReference>
<reference evidence="2 3" key="1">
    <citation type="submission" date="2019-12" db="EMBL/GenBank/DDBJ databases">
        <title>Novel species isolated from a subtropical stream in China.</title>
        <authorList>
            <person name="Lu H."/>
        </authorList>
    </citation>
    <scope>NUCLEOTIDE SEQUENCE [LARGE SCALE GENOMIC DNA]</scope>
    <source>
        <strain evidence="2 3">CY13W</strain>
    </source>
</reference>
<name>A0ABW9VSG5_9BURK</name>
<keyword evidence="1" id="KW-0488">Methylation</keyword>
<dbReference type="Pfam" id="PF07963">
    <property type="entry name" value="N_methyl"/>
    <property type="match status" value="1"/>
</dbReference>
<dbReference type="InterPro" id="IPR000983">
    <property type="entry name" value="Bac_GSPG_pilin"/>
</dbReference>
<accession>A0ABW9VSG5</accession>
<evidence type="ECO:0000313" key="2">
    <source>
        <dbReference type="EMBL" id="MYM41177.1"/>
    </source>
</evidence>
<organism evidence="2 3">
    <name type="scientific">Duganella qianjiadongensis</name>
    <dbReference type="NCBI Taxonomy" id="2692176"/>
    <lineage>
        <taxon>Bacteria</taxon>
        <taxon>Pseudomonadati</taxon>
        <taxon>Pseudomonadota</taxon>
        <taxon>Betaproteobacteria</taxon>
        <taxon>Burkholderiales</taxon>
        <taxon>Oxalobacteraceae</taxon>
        <taxon>Telluria group</taxon>
        <taxon>Duganella</taxon>
    </lineage>
</organism>
<dbReference type="EMBL" id="WWCM01000014">
    <property type="protein sequence ID" value="MYM41177.1"/>
    <property type="molecule type" value="Genomic_DNA"/>
</dbReference>
<dbReference type="SUPFAM" id="SSF54523">
    <property type="entry name" value="Pili subunits"/>
    <property type="match status" value="1"/>
</dbReference>
<dbReference type="InterPro" id="IPR045584">
    <property type="entry name" value="Pilin-like"/>
</dbReference>
<dbReference type="Gene3D" id="3.30.700.10">
    <property type="entry name" value="Glycoprotein, Type 4 Pilin"/>
    <property type="match status" value="1"/>
</dbReference>
<gene>
    <name evidence="2" type="ORF">GTP27_17810</name>
</gene>
<evidence type="ECO:0000256" key="1">
    <source>
        <dbReference type="ARBA" id="ARBA00022481"/>
    </source>
</evidence>
<dbReference type="PRINTS" id="PR00813">
    <property type="entry name" value="BCTERIALGSPG"/>
</dbReference>
<proteinExistence type="predicted"/>
<comment type="caution">
    <text evidence="2">The sequence shown here is derived from an EMBL/GenBank/DDBJ whole genome shotgun (WGS) entry which is preliminary data.</text>
</comment>
<sequence length="123" mass="14047">MRVRGFSMIELMVALAILAMILSLAVPRYFNNLDSSKESVLKEDLFIMRDAIDKFFADTGKYPDKLDDLVTKRYLRKIPVDPFTLSPNSWVVVAPENTTLGAVYDVHTSAPNKARDGTWYKDW</sequence>